<keyword evidence="6 18" id="KW-0812">Transmembrane</keyword>
<evidence type="ECO:0000256" key="7">
    <source>
        <dbReference type="ARBA" id="ARBA00022723"/>
    </source>
</evidence>
<dbReference type="CDD" id="cd00882">
    <property type="entry name" value="Ras_like_GTPase"/>
    <property type="match status" value="1"/>
</dbReference>
<dbReference type="Proteomes" id="UP000293195">
    <property type="component" value="Unassembled WGS sequence"/>
</dbReference>
<keyword evidence="15 18" id="KW-0472">Membrane</keyword>
<dbReference type="GO" id="GO:0046872">
    <property type="term" value="F:metal ion binding"/>
    <property type="evidence" value="ECO:0007669"/>
    <property type="project" value="UniProtKB-KW"/>
</dbReference>
<dbReference type="InterPro" id="IPR027417">
    <property type="entry name" value="P-loop_NTPase"/>
</dbReference>
<comment type="subcellular location">
    <subcellularLocation>
        <location evidence="2">Membrane</location>
        <topology evidence="2">Single-pass membrane protein</topology>
    </subcellularLocation>
    <subcellularLocation>
        <location evidence="16">Plastid</location>
        <location evidence="16">Chloroplast outer membrane</location>
    </subcellularLocation>
</comment>
<dbReference type="Proteomes" id="UP000292340">
    <property type="component" value="Unassembled WGS sequence"/>
</dbReference>
<evidence type="ECO:0000256" key="2">
    <source>
        <dbReference type="ARBA" id="ARBA00004167"/>
    </source>
</evidence>
<evidence type="ECO:0000313" key="20">
    <source>
        <dbReference type="EMBL" id="RYN28760.1"/>
    </source>
</evidence>
<organism evidence="21 23">
    <name type="scientific">Alternaria tenuissima</name>
    <dbReference type="NCBI Taxonomy" id="119927"/>
    <lineage>
        <taxon>Eukaryota</taxon>
        <taxon>Fungi</taxon>
        <taxon>Dikarya</taxon>
        <taxon>Ascomycota</taxon>
        <taxon>Pezizomycotina</taxon>
        <taxon>Dothideomycetes</taxon>
        <taxon>Pleosporomycetidae</taxon>
        <taxon>Pleosporales</taxon>
        <taxon>Pleosporineae</taxon>
        <taxon>Pleosporaceae</taxon>
        <taxon>Alternaria</taxon>
        <taxon>Alternaria sect. Alternaria</taxon>
        <taxon>Alternaria alternata complex</taxon>
    </lineage>
</organism>
<feature type="coiled-coil region" evidence="17">
    <location>
        <begin position="220"/>
        <end position="272"/>
    </location>
</feature>
<keyword evidence="13 18" id="KW-1133">Transmembrane helix</keyword>
<dbReference type="EMBL" id="PDXB01000012">
    <property type="protein sequence ID" value="RYN28760.1"/>
    <property type="molecule type" value="Genomic_DNA"/>
</dbReference>
<dbReference type="PANTHER" id="PTHR10903">
    <property type="entry name" value="GTPASE, IMAP FAMILY MEMBER-RELATED"/>
    <property type="match status" value="1"/>
</dbReference>
<reference evidence="23 24" key="2">
    <citation type="journal article" date="2019" name="bioRxiv">
        <title>Genomics, evolutionary history and diagnostics of the Alternaria alternata species group including apple and Asian pear pathotypes.</title>
        <authorList>
            <person name="Armitage A.D."/>
            <person name="Cockerton H.M."/>
            <person name="Sreenivasaprasad S."/>
            <person name="Woodhall J.W."/>
            <person name="Lane C.R."/>
            <person name="Harrison R.J."/>
            <person name="Clarkson J.P."/>
        </authorList>
    </citation>
    <scope>NUCLEOTIDE SEQUENCE [LARGE SCALE GENOMIC DNA]</scope>
    <source>
        <strain evidence="23">FERA 1082</strain>
        <strain evidence="20">FERA 1164</strain>
        <strain evidence="24">FERA 635</strain>
    </source>
</reference>
<evidence type="ECO:0000256" key="6">
    <source>
        <dbReference type="ARBA" id="ARBA00022692"/>
    </source>
</evidence>
<evidence type="ECO:0000313" key="21">
    <source>
        <dbReference type="EMBL" id="RYN56586.1"/>
    </source>
</evidence>
<keyword evidence="14" id="KW-0342">GTP-binding</keyword>
<keyword evidence="24" id="KW-1185">Reference proteome</keyword>
<feature type="transmembrane region" description="Helical" evidence="18">
    <location>
        <begin position="298"/>
        <end position="319"/>
    </location>
</feature>
<evidence type="ECO:0000256" key="17">
    <source>
        <dbReference type="SAM" id="Coils"/>
    </source>
</evidence>
<reference evidence="21" key="3">
    <citation type="journal article" date="2019" name="J. ISSAAS">
        <title>Genomics, evolutionary history and diagnostics of the Alternaria alternata species group including apple and Asian pear pathotypes.</title>
        <authorList>
            <person name="Armitage A.D."/>
            <person name="Cockerton H.M."/>
            <person name="Sreenivasaprasad S."/>
            <person name="Woodhall J."/>
            <person name="Lane C."/>
            <person name="Harrison R.J."/>
            <person name="Clarkson J.P."/>
        </authorList>
    </citation>
    <scope>NUCLEOTIDE SEQUENCE</scope>
    <source>
        <strain evidence="21">FERA 1082</strain>
    </source>
</reference>
<dbReference type="Proteomes" id="UP000292402">
    <property type="component" value="Unassembled WGS sequence"/>
</dbReference>
<dbReference type="EMBL" id="PDXF01000031">
    <property type="protein sequence ID" value="RYN97163.1"/>
    <property type="molecule type" value="Genomic_DNA"/>
</dbReference>
<dbReference type="PANTHER" id="PTHR10903:SF135">
    <property type="entry name" value="TRANSLOCASE OF CHLOROPLAST 120, CHLOROPLASTIC-RELATED"/>
    <property type="match status" value="1"/>
</dbReference>
<evidence type="ECO:0000256" key="14">
    <source>
        <dbReference type="ARBA" id="ARBA00023134"/>
    </source>
</evidence>
<proteinExistence type="predicted"/>
<evidence type="ECO:0000259" key="19">
    <source>
        <dbReference type="Pfam" id="PF04548"/>
    </source>
</evidence>
<name>A0A4Q4PC03_9PLEO</name>
<evidence type="ECO:0000313" key="23">
    <source>
        <dbReference type="Proteomes" id="UP000292402"/>
    </source>
</evidence>
<keyword evidence="17" id="KW-0175">Coiled coil</keyword>
<evidence type="ECO:0000256" key="13">
    <source>
        <dbReference type="ARBA" id="ARBA00022989"/>
    </source>
</evidence>
<gene>
    <name evidence="21" type="ORF">AA0114_g2799</name>
    <name evidence="20" type="ORF">AA0115_g5635</name>
    <name evidence="22" type="ORF">AA0119_g7666</name>
</gene>
<evidence type="ECO:0000256" key="15">
    <source>
        <dbReference type="ARBA" id="ARBA00023136"/>
    </source>
</evidence>
<protein>
    <recommendedName>
        <fullName evidence="19">AIG1-type G domain-containing protein</fullName>
    </recommendedName>
</protein>
<keyword evidence="3" id="KW-0813">Transport</keyword>
<evidence type="ECO:0000256" key="18">
    <source>
        <dbReference type="SAM" id="Phobius"/>
    </source>
</evidence>
<evidence type="ECO:0000256" key="8">
    <source>
        <dbReference type="ARBA" id="ARBA00022741"/>
    </source>
</evidence>
<keyword evidence="4" id="KW-0150">Chloroplast</keyword>
<sequence length="345" mass="38184">MTASSNPNDVLSMILVMGVTGAGKSYFINQLAGSKVVEEGDSLDSCTQSCQLVPVQLGQSKVLLLDTPGFDDTTRPDSEILGEIAKVLTAQYKLGVQLKGVLYIHRITDIRFNRSSVKTFEILKGVVGPDALQNVLLVTSRWDGVTQATGSDRERQLREKFWAYMLGRGSNMSRFLGDRDSAIALTGQLLCKDVVVLELQKEIVHQKKRLDQTAAGSLVNDNLDALKAQYEKELASLERLKQELLESDRVMKRQIQKDWENEQARLRKVRDEQVALQRPVNQEVDQQIARKKSGMSRILPFVPVAVSILASMVGIPPGLTGLLTSWFTDAGANFDFGSISDLLAF</sequence>
<evidence type="ECO:0000256" key="11">
    <source>
        <dbReference type="ARBA" id="ARBA00022842"/>
    </source>
</evidence>
<comment type="cofactor">
    <cofactor evidence="1">
        <name>Mg(2+)</name>
        <dbReference type="ChEBI" id="CHEBI:18420"/>
    </cofactor>
</comment>
<dbReference type="GO" id="GO:0016020">
    <property type="term" value="C:membrane"/>
    <property type="evidence" value="ECO:0007669"/>
    <property type="project" value="UniProtKB-SubCell"/>
</dbReference>
<keyword evidence="7" id="KW-0479">Metal-binding</keyword>
<evidence type="ECO:0000256" key="4">
    <source>
        <dbReference type="ARBA" id="ARBA00022528"/>
    </source>
</evidence>
<dbReference type="EMBL" id="PDXA01000007">
    <property type="protein sequence ID" value="RYN56586.1"/>
    <property type="molecule type" value="Genomic_DNA"/>
</dbReference>
<evidence type="ECO:0000313" key="22">
    <source>
        <dbReference type="EMBL" id="RYN97163.1"/>
    </source>
</evidence>
<dbReference type="Gene3D" id="3.40.50.300">
    <property type="entry name" value="P-loop containing nucleotide triphosphate hydrolases"/>
    <property type="match status" value="1"/>
</dbReference>
<evidence type="ECO:0000256" key="1">
    <source>
        <dbReference type="ARBA" id="ARBA00001946"/>
    </source>
</evidence>
<keyword evidence="10" id="KW-1002">Plastid outer membrane</keyword>
<dbReference type="InterPro" id="IPR045058">
    <property type="entry name" value="GIMA/IAN/Toc"/>
</dbReference>
<comment type="caution">
    <text evidence="21">The sequence shown here is derived from an EMBL/GenBank/DDBJ whole genome shotgun (WGS) entry which is preliminary data.</text>
</comment>
<dbReference type="Pfam" id="PF04548">
    <property type="entry name" value="AIG1"/>
    <property type="match status" value="1"/>
</dbReference>
<dbReference type="OrthoDB" id="8954335at2759"/>
<evidence type="ECO:0000256" key="10">
    <source>
        <dbReference type="ARBA" id="ARBA00022805"/>
    </source>
</evidence>
<keyword evidence="12" id="KW-0653">Protein transport</keyword>
<dbReference type="AlphaFoldDB" id="A0A4Q4PC03"/>
<keyword evidence="11" id="KW-0460">Magnesium</keyword>
<keyword evidence="8" id="KW-0547">Nucleotide-binding</keyword>
<evidence type="ECO:0000313" key="24">
    <source>
        <dbReference type="Proteomes" id="UP000293195"/>
    </source>
</evidence>
<evidence type="ECO:0000256" key="16">
    <source>
        <dbReference type="ARBA" id="ARBA00024013"/>
    </source>
</evidence>
<dbReference type="GO" id="GO:0016787">
    <property type="term" value="F:hydrolase activity"/>
    <property type="evidence" value="ECO:0007669"/>
    <property type="project" value="UniProtKB-KW"/>
</dbReference>
<accession>A0A4Q4PC03</accession>
<dbReference type="InterPro" id="IPR006703">
    <property type="entry name" value="G_AIG1"/>
</dbReference>
<keyword evidence="5" id="KW-0934">Plastid</keyword>
<dbReference type="GO" id="GO:0015031">
    <property type="term" value="P:protein transport"/>
    <property type="evidence" value="ECO:0007669"/>
    <property type="project" value="UniProtKB-KW"/>
</dbReference>
<dbReference type="GO" id="GO:0005525">
    <property type="term" value="F:GTP binding"/>
    <property type="evidence" value="ECO:0007669"/>
    <property type="project" value="UniProtKB-KW"/>
</dbReference>
<reference evidence="20" key="1">
    <citation type="submission" date="2017-10" db="EMBL/GenBank/DDBJ databases">
        <authorList>
            <person name="Armitage A.D."/>
            <person name="Barbara D.J."/>
            <person name="Woodhall J.W."/>
            <person name="Sreenivasaprasad S."/>
            <person name="Lane C.R."/>
            <person name="Clarkson J.P."/>
            <person name="Harrison R.J."/>
        </authorList>
    </citation>
    <scope>NUCLEOTIDE SEQUENCE</scope>
    <source>
        <strain evidence="20">FERA 1164</strain>
        <strain evidence="22">FERA 635</strain>
    </source>
</reference>
<dbReference type="SUPFAM" id="SSF52540">
    <property type="entry name" value="P-loop containing nucleoside triphosphate hydrolases"/>
    <property type="match status" value="1"/>
</dbReference>
<keyword evidence="9" id="KW-0378">Hydrolase</keyword>
<evidence type="ECO:0000256" key="9">
    <source>
        <dbReference type="ARBA" id="ARBA00022801"/>
    </source>
</evidence>
<evidence type="ECO:0000256" key="5">
    <source>
        <dbReference type="ARBA" id="ARBA00022640"/>
    </source>
</evidence>
<evidence type="ECO:0000256" key="3">
    <source>
        <dbReference type="ARBA" id="ARBA00022448"/>
    </source>
</evidence>
<feature type="domain" description="AIG1-type G" evidence="19">
    <location>
        <begin position="14"/>
        <end position="144"/>
    </location>
</feature>
<evidence type="ECO:0000256" key="12">
    <source>
        <dbReference type="ARBA" id="ARBA00022927"/>
    </source>
</evidence>